<dbReference type="Pfam" id="PF04030">
    <property type="entry name" value="ALO"/>
    <property type="match status" value="1"/>
</dbReference>
<dbReference type="InterPro" id="IPR016167">
    <property type="entry name" value="FAD-bd_PCMH_sub1"/>
</dbReference>
<evidence type="ECO:0000259" key="8">
    <source>
        <dbReference type="PROSITE" id="PS51387"/>
    </source>
</evidence>
<dbReference type="SUPFAM" id="SSF55103">
    <property type="entry name" value="FAD-linked oxidases, C-terminal domain"/>
    <property type="match status" value="1"/>
</dbReference>
<dbReference type="PROSITE" id="PS51387">
    <property type="entry name" value="FAD_PCMH"/>
    <property type="match status" value="1"/>
</dbReference>
<evidence type="ECO:0000256" key="2">
    <source>
        <dbReference type="ARBA" id="ARBA00005466"/>
    </source>
</evidence>
<evidence type="ECO:0000256" key="1">
    <source>
        <dbReference type="ARBA" id="ARBA00005083"/>
    </source>
</evidence>
<dbReference type="InterPro" id="IPR007173">
    <property type="entry name" value="ALO_C"/>
</dbReference>
<dbReference type="PROSITE" id="PS00862">
    <property type="entry name" value="OX2_COVAL_FAD"/>
    <property type="match status" value="1"/>
</dbReference>
<dbReference type="Gene3D" id="3.30.465.10">
    <property type="match status" value="1"/>
</dbReference>
<dbReference type="InterPro" id="IPR006093">
    <property type="entry name" value="Oxy_OxRdtase_FAD_BS"/>
</dbReference>
<dbReference type="InterPro" id="IPR036318">
    <property type="entry name" value="FAD-bd_PCMH-like_sf"/>
</dbReference>
<evidence type="ECO:0000313" key="9">
    <source>
        <dbReference type="EMBL" id="CAG8628299.1"/>
    </source>
</evidence>
<dbReference type="PANTHER" id="PTHR43762">
    <property type="entry name" value="L-GULONOLACTONE OXIDASE"/>
    <property type="match status" value="1"/>
</dbReference>
<comment type="similarity">
    <text evidence="2">Belongs to the oxygen-dependent FAD-linked oxidoreductase family.</text>
</comment>
<proteinExistence type="inferred from homology"/>
<dbReference type="GO" id="GO:0003885">
    <property type="term" value="F:D-arabinono-1,4-lactone oxidase activity"/>
    <property type="evidence" value="ECO:0007669"/>
    <property type="project" value="UniProtKB-EC"/>
</dbReference>
<evidence type="ECO:0000313" key="10">
    <source>
        <dbReference type="Proteomes" id="UP000789508"/>
    </source>
</evidence>
<dbReference type="PIRSF" id="PIRSF000136">
    <property type="entry name" value="LGO_GLO"/>
    <property type="match status" value="1"/>
</dbReference>
<dbReference type="SUPFAM" id="SSF56176">
    <property type="entry name" value="FAD-binding/transporter-associated domain-like"/>
    <property type="match status" value="1"/>
</dbReference>
<dbReference type="GO" id="GO:0016020">
    <property type="term" value="C:membrane"/>
    <property type="evidence" value="ECO:0007669"/>
    <property type="project" value="InterPro"/>
</dbReference>
<name>A0A9N9D594_9GLOM</name>
<dbReference type="InterPro" id="IPR006094">
    <property type="entry name" value="Oxid_FAD_bind_N"/>
</dbReference>
<dbReference type="AlphaFoldDB" id="A0A9N9D594"/>
<keyword evidence="10" id="KW-1185">Reference proteome</keyword>
<dbReference type="InterPro" id="IPR016166">
    <property type="entry name" value="FAD-bd_PCMH"/>
</dbReference>
<evidence type="ECO:0000256" key="6">
    <source>
        <dbReference type="ARBA" id="ARBA00023002"/>
    </source>
</evidence>
<accession>A0A9N9D594</accession>
<gene>
    <name evidence="9" type="ORF">ALEPTO_LOCUS9254</name>
</gene>
<dbReference type="GO" id="GO:0071949">
    <property type="term" value="F:FAD binding"/>
    <property type="evidence" value="ECO:0007669"/>
    <property type="project" value="InterPro"/>
</dbReference>
<dbReference type="Pfam" id="PF01565">
    <property type="entry name" value="FAD_binding_4"/>
    <property type="match status" value="1"/>
</dbReference>
<dbReference type="InterPro" id="IPR016164">
    <property type="entry name" value="FAD-linked_Oxase-like_C"/>
</dbReference>
<dbReference type="EC" id="1.1.3.37" evidence="3"/>
<feature type="domain" description="FAD-binding PCMH-type" evidence="8">
    <location>
        <begin position="58"/>
        <end position="233"/>
    </location>
</feature>
<keyword evidence="4" id="KW-0285">Flavoprotein</keyword>
<dbReference type="Gene3D" id="3.30.43.10">
    <property type="entry name" value="Uridine Diphospho-n-acetylenolpyruvylglucosamine Reductase, domain 2"/>
    <property type="match status" value="1"/>
</dbReference>
<dbReference type="InterPro" id="IPR010031">
    <property type="entry name" value="FAD_lactone_oxidase-like"/>
</dbReference>
<comment type="pathway">
    <text evidence="1">Cofactor biosynthesis; D-erythroascorbate biosynthesis; dehydro-D-arabinono-1,4-lactone from D-arabinose: step 2/2.</text>
</comment>
<protein>
    <recommendedName>
        <fullName evidence="3">D-arabinono-1,4-lactone oxidase</fullName>
        <ecNumber evidence="3">1.1.3.37</ecNumber>
    </recommendedName>
    <alternativeName>
        <fullName evidence="7">L-galactono-gamma-lactone oxidase</fullName>
    </alternativeName>
</protein>
<evidence type="ECO:0000256" key="5">
    <source>
        <dbReference type="ARBA" id="ARBA00022827"/>
    </source>
</evidence>
<dbReference type="InterPro" id="IPR016169">
    <property type="entry name" value="FAD-bd_PCMH_sub2"/>
</dbReference>
<keyword evidence="5" id="KW-0274">FAD</keyword>
<dbReference type="OrthoDB" id="371463at2759"/>
<dbReference type="PANTHER" id="PTHR43762:SF1">
    <property type="entry name" value="D-ARABINONO-1,4-LACTONE OXIDASE"/>
    <property type="match status" value="1"/>
</dbReference>
<dbReference type="Proteomes" id="UP000789508">
    <property type="component" value="Unassembled WGS sequence"/>
</dbReference>
<sequence length="517" mass="58438">MAYSNRAVILILVILFASIFFETYESRIQKSVRSELIENFKRLFAPTSEKSFTTWFGNVITPQYIFRPNSLEDLQDIVKNAKTNGKKIRCAGRGHTWTSLSVTKDYLVIVNNLNKVVEITNTDKNGWTVTVLSGTQIKTIEHALLQNNPPLAFESMTVPNFFSASGVIAVGAHGCKTGGPSISDLVVKLQIVSEDGELQEFSNEKDPVEFSAAKLNLGLLGIIYSVTFRVEPLYNLRVNDIVIPIKTWLNPASIKKTLDTSDSLDIIYWPFNKGKIDLSNDDIWIKQFVRTQETPTMSQLDLDHLLQLFYNISRHSFDLLLKTPNLTPITKGFEWNDIVKETLVTNQVLIATDALHFLPDSELIVAEDSTFVVKADPDFTNIATAFSFTINKIGEYARKGKFPINISVAFRLLRASTALLSPAFDSDPNAVYSFFELTTYKNTPGWLDFQTEVSQELMSKYGARPHWAKEWESVPGIKQYLHKALGDRIATFEKVRAKYDPNNTFFDNDSLKQVFYG</sequence>
<dbReference type="EMBL" id="CAJVPS010006725">
    <property type="protein sequence ID" value="CAG8628299.1"/>
    <property type="molecule type" value="Genomic_DNA"/>
</dbReference>
<evidence type="ECO:0000256" key="4">
    <source>
        <dbReference type="ARBA" id="ARBA00022630"/>
    </source>
</evidence>
<evidence type="ECO:0000256" key="3">
    <source>
        <dbReference type="ARBA" id="ARBA00013136"/>
    </source>
</evidence>
<evidence type="ECO:0000256" key="7">
    <source>
        <dbReference type="ARBA" id="ARBA00033418"/>
    </source>
</evidence>
<organism evidence="9 10">
    <name type="scientific">Ambispora leptoticha</name>
    <dbReference type="NCBI Taxonomy" id="144679"/>
    <lineage>
        <taxon>Eukaryota</taxon>
        <taxon>Fungi</taxon>
        <taxon>Fungi incertae sedis</taxon>
        <taxon>Mucoromycota</taxon>
        <taxon>Glomeromycotina</taxon>
        <taxon>Glomeromycetes</taxon>
        <taxon>Archaeosporales</taxon>
        <taxon>Ambisporaceae</taxon>
        <taxon>Ambispora</taxon>
    </lineage>
</organism>
<keyword evidence="6" id="KW-0560">Oxidoreductase</keyword>
<comment type="caution">
    <text evidence="9">The sequence shown here is derived from an EMBL/GenBank/DDBJ whole genome shotgun (WGS) entry which is preliminary data.</text>
</comment>
<reference evidence="9" key="1">
    <citation type="submission" date="2021-06" db="EMBL/GenBank/DDBJ databases">
        <authorList>
            <person name="Kallberg Y."/>
            <person name="Tangrot J."/>
            <person name="Rosling A."/>
        </authorList>
    </citation>
    <scope>NUCLEOTIDE SEQUENCE</scope>
    <source>
        <strain evidence="9">FL130A</strain>
    </source>
</reference>
<dbReference type="Gene3D" id="3.30.70.2520">
    <property type="match status" value="1"/>
</dbReference>